<keyword evidence="4" id="KW-1185">Reference proteome</keyword>
<evidence type="ECO:0000313" key="1">
    <source>
        <dbReference type="EMBL" id="MDC5739917.1"/>
    </source>
</evidence>
<dbReference type="Proteomes" id="UP000094761">
    <property type="component" value="Unassembled WGS sequence"/>
</dbReference>
<sequence>MEGKMSVTKTNQTNVEREDMSCGRFQALIFDFDGLLVDTESCMFRAWEALMKPYGVNVSPLQVAGLVGSSAPATALYHLYRRHSGLTYSDQQIREQVLELAYQKIESIPEREGVRDYLNFAKQKRLKLALATSSEREHYLPILQRLGLDGYFDCFTGAEEISPQRRKPCPDVYLTSLAKLGVSAHQAIAFEDSPPGVTAARSADISTVAVTNLLTRHLDVSHANVVLSSMSQLSLANLIEHLSR</sequence>
<dbReference type="InterPro" id="IPR023198">
    <property type="entry name" value="PGP-like_dom2"/>
</dbReference>
<evidence type="ECO:0000313" key="2">
    <source>
        <dbReference type="EMBL" id="OAM97421.1"/>
    </source>
</evidence>
<gene>
    <name evidence="2" type="ORF">AZ468_17890</name>
    <name evidence="1" type="ORF">OPW20_07545</name>
</gene>
<dbReference type="AlphaFoldDB" id="A0A178J684"/>
<dbReference type="RefSeq" id="WP_069668618.1">
    <property type="nucleotide sequence ID" value="NZ_JAPFIM010000015.1"/>
</dbReference>
<dbReference type="Gene3D" id="3.40.50.1000">
    <property type="entry name" value="HAD superfamily/HAD-like"/>
    <property type="match status" value="1"/>
</dbReference>
<proteinExistence type="predicted"/>
<dbReference type="Pfam" id="PF13419">
    <property type="entry name" value="HAD_2"/>
    <property type="match status" value="1"/>
</dbReference>
<dbReference type="SUPFAM" id="SSF56784">
    <property type="entry name" value="HAD-like"/>
    <property type="match status" value="1"/>
</dbReference>
<dbReference type="EMBL" id="JAPFIT010000012">
    <property type="protein sequence ID" value="MDC5739917.1"/>
    <property type="molecule type" value="Genomic_DNA"/>
</dbReference>
<dbReference type="Proteomes" id="UP001150001">
    <property type="component" value="Unassembled WGS sequence"/>
</dbReference>
<organism evidence="2 3">
    <name type="scientific">Vibrio europaeus</name>
    <dbReference type="NCBI Taxonomy" id="300876"/>
    <lineage>
        <taxon>Bacteria</taxon>
        <taxon>Pseudomonadati</taxon>
        <taxon>Pseudomonadota</taxon>
        <taxon>Gammaproteobacteria</taxon>
        <taxon>Vibrionales</taxon>
        <taxon>Vibrionaceae</taxon>
        <taxon>Vibrio</taxon>
        <taxon>Vibrio oreintalis group</taxon>
    </lineage>
</organism>
<dbReference type="EMBL" id="LUAX01000007">
    <property type="protein sequence ID" value="OAM97421.1"/>
    <property type="molecule type" value="Genomic_DNA"/>
</dbReference>
<evidence type="ECO:0000313" key="3">
    <source>
        <dbReference type="Proteomes" id="UP000094761"/>
    </source>
</evidence>
<evidence type="ECO:0000313" key="4">
    <source>
        <dbReference type="Proteomes" id="UP001150001"/>
    </source>
</evidence>
<dbReference type="GeneID" id="78077595"/>
<dbReference type="PANTHER" id="PTHR18901">
    <property type="entry name" value="2-DEOXYGLUCOSE-6-PHOSPHATE PHOSPHATASE 2"/>
    <property type="match status" value="1"/>
</dbReference>
<dbReference type="InterPro" id="IPR041492">
    <property type="entry name" value="HAD_2"/>
</dbReference>
<dbReference type="NCBIfam" id="TIGR01509">
    <property type="entry name" value="HAD-SF-IA-v3"/>
    <property type="match status" value="1"/>
</dbReference>
<protein>
    <submittedName>
        <fullName evidence="1">HAD family phosphatase</fullName>
    </submittedName>
    <submittedName>
        <fullName evidence="2">Haloacid dehalogenase</fullName>
    </submittedName>
</protein>
<dbReference type="OrthoDB" id="9800058at2"/>
<dbReference type="InterPro" id="IPR006439">
    <property type="entry name" value="HAD-SF_hydro_IA"/>
</dbReference>
<reference evidence="2 3" key="1">
    <citation type="submission" date="2016-03" db="EMBL/GenBank/DDBJ databases">
        <title>Draft genome sequence of the Vibrio tubiashii subs. europaeus.</title>
        <authorList>
            <person name="Spinard E."/>
            <person name="Dubert J."/>
            <person name="Nelson D.R."/>
            <person name="Barja J.L."/>
        </authorList>
    </citation>
    <scope>NUCLEOTIDE SEQUENCE [LARGE SCALE GENOMIC DNA]</scope>
    <source>
        <strain evidence="3">PP-638</strain>
        <strain evidence="2">PP2-638</strain>
    </source>
</reference>
<dbReference type="InterPro" id="IPR036412">
    <property type="entry name" value="HAD-like_sf"/>
</dbReference>
<comment type="caution">
    <text evidence="2">The sequence shown here is derived from an EMBL/GenBank/DDBJ whole genome shotgun (WGS) entry which is preliminary data.</text>
</comment>
<dbReference type="InterPro" id="IPR023214">
    <property type="entry name" value="HAD_sf"/>
</dbReference>
<dbReference type="Gene3D" id="1.10.150.240">
    <property type="entry name" value="Putative phosphatase, domain 2"/>
    <property type="match status" value="1"/>
</dbReference>
<dbReference type="SFLD" id="SFLDG01129">
    <property type="entry name" value="C1.5:_HAD__Beta-PGM__Phosphata"/>
    <property type="match status" value="1"/>
</dbReference>
<dbReference type="SFLD" id="SFLDG01135">
    <property type="entry name" value="C1.5.6:_HAD__Beta-PGM__Phospha"/>
    <property type="match status" value="1"/>
</dbReference>
<name>A0A178J684_9VIBR</name>
<reference evidence="1" key="2">
    <citation type="submission" date="2022-11" db="EMBL/GenBank/DDBJ databases">
        <title>Role of the vibriolysin VemA secreted by the emergent pathogen Vibrio europaeus in the colonization of Manila clam mucus.</title>
        <authorList>
            <person name="Martinez C."/>
            <person name="Rodriguez S."/>
            <person name="Vences A."/>
            <person name="Barja J.L."/>
            <person name="Toranzo A.E."/>
            <person name="Dubert J."/>
        </authorList>
    </citation>
    <scope>NUCLEOTIDE SEQUENCE</scope>
    <source>
        <strain evidence="1">3454</strain>
    </source>
</reference>
<dbReference type="PANTHER" id="PTHR18901:SF38">
    <property type="entry name" value="PSEUDOURIDINE-5'-PHOSPHATASE"/>
    <property type="match status" value="1"/>
</dbReference>
<accession>A0A178J684</accession>
<dbReference type="SFLD" id="SFLDS00003">
    <property type="entry name" value="Haloacid_Dehalogenase"/>
    <property type="match status" value="1"/>
</dbReference>